<keyword evidence="5" id="KW-0378">Hydrolase</keyword>
<comment type="caution">
    <text evidence="10">The sequence shown here is derived from an EMBL/GenBank/DDBJ whole genome shotgun (WGS) entry which is preliminary data.</text>
</comment>
<dbReference type="InterPro" id="IPR013412">
    <property type="entry name" value="CRISPR-assoc_RAMP_Csm3"/>
</dbReference>
<evidence type="ECO:0000256" key="8">
    <source>
        <dbReference type="ARBA" id="ARBA00033183"/>
    </source>
</evidence>
<comment type="similarity">
    <text evidence="1">Belongs to the CRISPR-associated Csm3 family.</text>
</comment>
<keyword evidence="3" id="KW-0540">Nuclease</keyword>
<gene>
    <name evidence="10" type="ORF">HMPREF9195_00771</name>
</gene>
<dbReference type="AlphaFoldDB" id="A0AA87NRD5"/>
<dbReference type="RefSeq" id="WP_016522741.1">
    <property type="nucleotide sequence ID" value="NZ_KE332517.1"/>
</dbReference>
<dbReference type="InterPro" id="IPR052216">
    <property type="entry name" value="CRISPR_Csm3_endoribonuclease"/>
</dbReference>
<accession>A0AA87NRD5</accession>
<evidence type="ECO:0000256" key="2">
    <source>
        <dbReference type="ARBA" id="ARBA00022150"/>
    </source>
</evidence>
<keyword evidence="6" id="KW-0694">RNA-binding</keyword>
<dbReference type="GO" id="GO:0051607">
    <property type="term" value="P:defense response to virus"/>
    <property type="evidence" value="ECO:0007669"/>
    <property type="project" value="UniProtKB-KW"/>
</dbReference>
<dbReference type="GO" id="GO:0016787">
    <property type="term" value="F:hydrolase activity"/>
    <property type="evidence" value="ECO:0007669"/>
    <property type="project" value="UniProtKB-KW"/>
</dbReference>
<evidence type="ECO:0000313" key="11">
    <source>
        <dbReference type="Proteomes" id="UP000014634"/>
    </source>
</evidence>
<dbReference type="NCBIfam" id="TIGR02582">
    <property type="entry name" value="cas7_TM1809"/>
    <property type="match status" value="1"/>
</dbReference>
<dbReference type="InterPro" id="IPR005537">
    <property type="entry name" value="RAMP_III_fam"/>
</dbReference>
<dbReference type="GO" id="GO:0003723">
    <property type="term" value="F:RNA binding"/>
    <property type="evidence" value="ECO:0007669"/>
    <property type="project" value="UniProtKB-KW"/>
</dbReference>
<evidence type="ECO:0000256" key="3">
    <source>
        <dbReference type="ARBA" id="ARBA00022722"/>
    </source>
</evidence>
<dbReference type="Pfam" id="PF03787">
    <property type="entry name" value="RAMPs"/>
    <property type="match status" value="1"/>
</dbReference>
<evidence type="ECO:0000256" key="4">
    <source>
        <dbReference type="ARBA" id="ARBA00022759"/>
    </source>
</evidence>
<reference evidence="10 11" key="1">
    <citation type="submission" date="2013-04" db="EMBL/GenBank/DDBJ databases">
        <title>The Genome Sequence of Treponema medium ATCC 700293.</title>
        <authorList>
            <consortium name="The Broad Institute Genomics Platform"/>
            <person name="Earl A."/>
            <person name="Ward D."/>
            <person name="Feldgarden M."/>
            <person name="Gevers D."/>
            <person name="Leonetti C."/>
            <person name="Blanton J.M."/>
            <person name="Dewhirst F.E."/>
            <person name="Izard J."/>
            <person name="Walker B."/>
            <person name="Young S."/>
            <person name="Zeng Q."/>
            <person name="Gargeya S."/>
            <person name="Fitzgerald M."/>
            <person name="Haas B."/>
            <person name="Abouelleil A."/>
            <person name="Allen A.W."/>
            <person name="Alvarado L."/>
            <person name="Arachchi H.M."/>
            <person name="Berlin A.M."/>
            <person name="Chapman S.B."/>
            <person name="Gainer-Dewar J."/>
            <person name="Goldberg J."/>
            <person name="Griggs A."/>
            <person name="Gujja S."/>
            <person name="Hansen M."/>
            <person name="Howarth C."/>
            <person name="Imamovic A."/>
            <person name="Ireland A."/>
            <person name="Larimer J."/>
            <person name="McCowan C."/>
            <person name="Murphy C."/>
            <person name="Pearson M."/>
            <person name="Poon T.W."/>
            <person name="Priest M."/>
            <person name="Roberts A."/>
            <person name="Saif S."/>
            <person name="Shea T."/>
            <person name="Sisk P."/>
            <person name="Sykes S."/>
            <person name="Wortman J."/>
            <person name="Nusbaum C."/>
            <person name="Birren B."/>
        </authorList>
    </citation>
    <scope>NUCLEOTIDE SEQUENCE [LARGE SCALE GENOMIC DNA]</scope>
    <source>
        <strain evidence="10 11">ATCC 700293</strain>
    </source>
</reference>
<evidence type="ECO:0000313" key="10">
    <source>
        <dbReference type="EMBL" id="EPF29485.1"/>
    </source>
</evidence>
<dbReference type="PANTHER" id="PTHR35579:SF3">
    <property type="entry name" value="CRISPR SYSTEM CMS ENDORIBONUCLEASE CSM3"/>
    <property type="match status" value="1"/>
</dbReference>
<evidence type="ECO:0000256" key="1">
    <source>
        <dbReference type="ARBA" id="ARBA00006342"/>
    </source>
</evidence>
<keyword evidence="4" id="KW-0255">Endonuclease</keyword>
<evidence type="ECO:0000256" key="6">
    <source>
        <dbReference type="ARBA" id="ARBA00022884"/>
    </source>
</evidence>
<dbReference type="EMBL" id="ATFE01000004">
    <property type="protein sequence ID" value="EPF29485.1"/>
    <property type="molecule type" value="Genomic_DNA"/>
</dbReference>
<feature type="domain" description="CRISPR type III-associated protein" evidence="9">
    <location>
        <begin position="15"/>
        <end position="209"/>
    </location>
</feature>
<evidence type="ECO:0000259" key="9">
    <source>
        <dbReference type="Pfam" id="PF03787"/>
    </source>
</evidence>
<evidence type="ECO:0000256" key="5">
    <source>
        <dbReference type="ARBA" id="ARBA00022801"/>
    </source>
</evidence>
<organism evidence="10 11">
    <name type="scientific">Treponema medium ATCC 700293</name>
    <dbReference type="NCBI Taxonomy" id="1125700"/>
    <lineage>
        <taxon>Bacteria</taxon>
        <taxon>Pseudomonadati</taxon>
        <taxon>Spirochaetota</taxon>
        <taxon>Spirochaetia</taxon>
        <taxon>Spirochaetales</taxon>
        <taxon>Treponemataceae</taxon>
        <taxon>Treponema</taxon>
    </lineage>
</organism>
<sequence length="231" mass="25526">MKQIAQKKLTGLIIVKTGLHIGAGNDKVEIGGMDNPIIRNPMTREPYIPGSSLKGKMRALLEWQFNKVTPNDGKPCSCGSSTCEICRVFGSANSKKNNDDAKKRGPTRLIVRDAVLHEDDAEKFKNGKPIIEEKSENSLNRITAAANPRPIERVVPGIRFRFELVYRVIDDGDSGKRDEEYFKTVVCKGLQLLENDYLGGGGSRGNGRIVFAELQDESGNSVDIYADSRKN</sequence>
<name>A0AA87NRD5_TREMD</name>
<dbReference type="Proteomes" id="UP000014634">
    <property type="component" value="Unassembled WGS sequence"/>
</dbReference>
<dbReference type="PANTHER" id="PTHR35579">
    <property type="entry name" value="CRISPR SYSTEM CMS ENDORIBONUCLEASE CSM3"/>
    <property type="match status" value="1"/>
</dbReference>
<proteinExistence type="inferred from homology"/>
<keyword evidence="7" id="KW-0051">Antiviral defense</keyword>
<evidence type="ECO:0000256" key="7">
    <source>
        <dbReference type="ARBA" id="ARBA00023118"/>
    </source>
</evidence>
<dbReference type="GO" id="GO:0004519">
    <property type="term" value="F:endonuclease activity"/>
    <property type="evidence" value="ECO:0007669"/>
    <property type="project" value="UniProtKB-KW"/>
</dbReference>
<protein>
    <recommendedName>
        <fullName evidence="2">CRISPR system Cms endoribonuclease Csm3</fullName>
    </recommendedName>
    <alternativeName>
        <fullName evidence="8">CRISPR type III A-associated RAMP protein Csm3</fullName>
    </alternativeName>
</protein>